<feature type="domain" description="PTS EIIA type-1" evidence="13">
    <location>
        <begin position="495"/>
        <end position="599"/>
    </location>
</feature>
<dbReference type="PROSITE" id="PS51103">
    <property type="entry name" value="PTS_EIIC_TYPE_1"/>
    <property type="match status" value="1"/>
</dbReference>
<feature type="transmembrane region" description="Helical" evidence="12">
    <location>
        <begin position="385"/>
        <end position="409"/>
    </location>
</feature>
<evidence type="ECO:0000256" key="9">
    <source>
        <dbReference type="ARBA" id="ARBA00022989"/>
    </source>
</evidence>
<keyword evidence="5 16" id="KW-0808">Transferase</keyword>
<feature type="active site" description="Phosphocysteine intermediate; for EIIB activity" evidence="11">
    <location>
        <position position="29"/>
    </location>
</feature>
<keyword evidence="6" id="KW-0598">Phosphotransferase system</keyword>
<dbReference type="InterPro" id="IPR011297">
    <property type="entry name" value="PTS_IIABC_b_glu"/>
</dbReference>
<evidence type="ECO:0000256" key="7">
    <source>
        <dbReference type="ARBA" id="ARBA00022692"/>
    </source>
</evidence>
<dbReference type="CDD" id="cd00212">
    <property type="entry name" value="PTS_IIB_glc"/>
    <property type="match status" value="1"/>
</dbReference>
<dbReference type="PANTHER" id="PTHR30175">
    <property type="entry name" value="PHOSPHOTRANSFERASE SYSTEM TRANSPORT PROTEIN"/>
    <property type="match status" value="1"/>
</dbReference>
<dbReference type="Gene3D" id="2.70.70.10">
    <property type="entry name" value="Glucose Permease (Domain IIA)"/>
    <property type="match status" value="1"/>
</dbReference>
<dbReference type="InterPro" id="IPR011055">
    <property type="entry name" value="Dup_hybrid_motif"/>
</dbReference>
<feature type="domain" description="PTS EIIB type-1" evidence="14">
    <location>
        <begin position="7"/>
        <end position="89"/>
    </location>
</feature>
<dbReference type="Gene3D" id="3.30.1360.60">
    <property type="entry name" value="Glucose permease domain IIB"/>
    <property type="match status" value="1"/>
</dbReference>
<evidence type="ECO:0000256" key="2">
    <source>
        <dbReference type="ARBA" id="ARBA00022448"/>
    </source>
</evidence>
<dbReference type="GO" id="GO:0015771">
    <property type="term" value="P:trehalose transport"/>
    <property type="evidence" value="ECO:0007669"/>
    <property type="project" value="TreeGrafter"/>
</dbReference>
<dbReference type="SUPFAM" id="SSF51261">
    <property type="entry name" value="Duplicated hybrid motif"/>
    <property type="match status" value="1"/>
</dbReference>
<dbReference type="PROSITE" id="PS51098">
    <property type="entry name" value="PTS_EIIB_TYPE_1"/>
    <property type="match status" value="1"/>
</dbReference>
<comment type="subcellular location">
    <subcellularLocation>
        <location evidence="1">Cell membrane</location>
        <topology evidence="1">Multi-pass membrane protein</topology>
    </subcellularLocation>
</comment>
<evidence type="ECO:0000259" key="13">
    <source>
        <dbReference type="PROSITE" id="PS51093"/>
    </source>
</evidence>
<feature type="transmembrane region" description="Helical" evidence="12">
    <location>
        <begin position="120"/>
        <end position="142"/>
    </location>
</feature>
<feature type="transmembrane region" description="Helical" evidence="12">
    <location>
        <begin position="302"/>
        <end position="321"/>
    </location>
</feature>
<dbReference type="InterPro" id="IPR001127">
    <property type="entry name" value="PTS_EIIA_1_perm"/>
</dbReference>
<dbReference type="GO" id="GO:0016301">
    <property type="term" value="F:kinase activity"/>
    <property type="evidence" value="ECO:0007669"/>
    <property type="project" value="UniProtKB-KW"/>
</dbReference>
<evidence type="ECO:0000313" key="16">
    <source>
        <dbReference type="EMBL" id="WMD15473.1"/>
    </source>
</evidence>
<dbReference type="GO" id="GO:0008982">
    <property type="term" value="F:protein-N(PI)-phosphohistidine-sugar phosphotransferase activity"/>
    <property type="evidence" value="ECO:0007669"/>
    <property type="project" value="InterPro"/>
</dbReference>
<evidence type="ECO:0000256" key="3">
    <source>
        <dbReference type="ARBA" id="ARBA00022475"/>
    </source>
</evidence>
<feature type="transmembrane region" description="Helical" evidence="12">
    <location>
        <begin position="206"/>
        <end position="231"/>
    </location>
</feature>
<dbReference type="PROSITE" id="PS01035">
    <property type="entry name" value="PTS_EIIB_TYPE_1_CYS"/>
    <property type="match status" value="1"/>
</dbReference>
<evidence type="ECO:0000259" key="14">
    <source>
        <dbReference type="PROSITE" id="PS51098"/>
    </source>
</evidence>
<feature type="transmembrane region" description="Helical" evidence="12">
    <location>
        <begin position="243"/>
        <end position="266"/>
    </location>
</feature>
<feature type="transmembrane region" description="Helical" evidence="12">
    <location>
        <begin position="327"/>
        <end position="348"/>
    </location>
</feature>
<feature type="transmembrane region" description="Helical" evidence="12">
    <location>
        <begin position="272"/>
        <end position="295"/>
    </location>
</feature>
<evidence type="ECO:0000256" key="11">
    <source>
        <dbReference type="PROSITE-ProRule" id="PRU00421"/>
    </source>
</evidence>
<dbReference type="EC" id="2.7.1.-" evidence="16"/>
<dbReference type="SUPFAM" id="SSF55604">
    <property type="entry name" value="Glucose permease domain IIB"/>
    <property type="match status" value="1"/>
</dbReference>
<evidence type="ECO:0000259" key="15">
    <source>
        <dbReference type="PROSITE" id="PS51103"/>
    </source>
</evidence>
<dbReference type="GO" id="GO:0005886">
    <property type="term" value="C:plasma membrane"/>
    <property type="evidence" value="ECO:0007669"/>
    <property type="project" value="UniProtKB-SubCell"/>
</dbReference>
<keyword evidence="3" id="KW-1003">Cell membrane</keyword>
<dbReference type="NCBIfam" id="TIGR00830">
    <property type="entry name" value="PTBA"/>
    <property type="match status" value="1"/>
</dbReference>
<feature type="transmembrane region" description="Helical" evidence="12">
    <location>
        <begin position="148"/>
        <end position="169"/>
    </location>
</feature>
<dbReference type="RefSeq" id="WP_147605179.1">
    <property type="nucleotide sequence ID" value="NZ_CP132968.1"/>
</dbReference>
<dbReference type="EMBL" id="CP132968">
    <property type="protein sequence ID" value="WMD15473.1"/>
    <property type="molecule type" value="Genomic_DNA"/>
</dbReference>
<evidence type="ECO:0000256" key="4">
    <source>
        <dbReference type="ARBA" id="ARBA00022597"/>
    </source>
</evidence>
<evidence type="ECO:0000256" key="8">
    <source>
        <dbReference type="ARBA" id="ARBA00022777"/>
    </source>
</evidence>
<evidence type="ECO:0000256" key="12">
    <source>
        <dbReference type="SAM" id="Phobius"/>
    </source>
</evidence>
<dbReference type="GO" id="GO:0009401">
    <property type="term" value="P:phosphoenolpyruvate-dependent sugar phosphotransferase system"/>
    <property type="evidence" value="ECO:0007669"/>
    <property type="project" value="UniProtKB-KW"/>
</dbReference>
<keyword evidence="4" id="KW-0762">Sugar transport</keyword>
<feature type="transmembrane region" description="Helical" evidence="12">
    <location>
        <begin position="181"/>
        <end position="200"/>
    </location>
</feature>
<dbReference type="Proteomes" id="UP001243496">
    <property type="component" value="Chromosome"/>
</dbReference>
<proteinExistence type="predicted"/>
<dbReference type="NCBIfam" id="TIGR01995">
    <property type="entry name" value="PTS-II-ABC-beta"/>
    <property type="match status" value="1"/>
</dbReference>
<evidence type="ECO:0000313" key="17">
    <source>
        <dbReference type="Proteomes" id="UP001243496"/>
    </source>
</evidence>
<feature type="transmembrane region" description="Helical" evidence="12">
    <location>
        <begin position="429"/>
        <end position="452"/>
    </location>
</feature>
<dbReference type="FunFam" id="2.70.70.10:FF:000001">
    <property type="entry name" value="PTS system glucose-specific IIA component"/>
    <property type="match status" value="1"/>
</dbReference>
<keyword evidence="2" id="KW-0813">Transport</keyword>
<evidence type="ECO:0000256" key="5">
    <source>
        <dbReference type="ARBA" id="ARBA00022679"/>
    </source>
</evidence>
<keyword evidence="10 12" id="KW-0472">Membrane</keyword>
<protein>
    <submittedName>
        <fullName evidence="16">Beta-glucoside-specific PTS transporter subunit IIABC</fullName>
        <ecNumber evidence="16">2.7.1.-</ecNumber>
    </submittedName>
</protein>
<name>A0AAQ3JGR8_ANAHA</name>
<organism evidence="16 17">
    <name type="scientific">Anaerostipes hadrus</name>
    <dbReference type="NCBI Taxonomy" id="649756"/>
    <lineage>
        <taxon>Bacteria</taxon>
        <taxon>Bacillati</taxon>
        <taxon>Bacillota</taxon>
        <taxon>Clostridia</taxon>
        <taxon>Lachnospirales</taxon>
        <taxon>Lachnospiraceae</taxon>
        <taxon>Anaerostipes</taxon>
    </lineage>
</organism>
<dbReference type="GO" id="GO:0090589">
    <property type="term" value="F:protein-phosphocysteine-trehalose phosphotransferase system transporter activity"/>
    <property type="evidence" value="ECO:0007669"/>
    <property type="project" value="TreeGrafter"/>
</dbReference>
<feature type="domain" description="PTS EIIC type-1" evidence="15">
    <location>
        <begin position="110"/>
        <end position="468"/>
    </location>
</feature>
<evidence type="ECO:0000256" key="1">
    <source>
        <dbReference type="ARBA" id="ARBA00004651"/>
    </source>
</evidence>
<evidence type="ECO:0000256" key="6">
    <source>
        <dbReference type="ARBA" id="ARBA00022683"/>
    </source>
</evidence>
<dbReference type="InterPro" id="IPR013013">
    <property type="entry name" value="PTS_EIIC_1"/>
</dbReference>
<dbReference type="InterPro" id="IPR001996">
    <property type="entry name" value="PTS_IIB_1"/>
</dbReference>
<gene>
    <name evidence="16" type="ORF">RBI15_08765</name>
</gene>
<dbReference type="Pfam" id="PF00358">
    <property type="entry name" value="PTS_EIIA_1"/>
    <property type="match status" value="1"/>
</dbReference>
<sequence length="623" mass="66760">MAKIDYTQLAREIVAAVGGKENIISVGNCMTRLRFVLKDDSIPDKEKVASIKEVKGVMNQGGQYQVIIGTNVSDLIDYVKKEADLTDSKAADKDSYKVVKEGSLWNRFFKTIAGCIMPMIGPLVASGIIKGLLVILTTAGVLKTTDGTYILLYAAADAVMYFMPILVGFTCGKIFNCNPYVTAVIGGAFLYPNLLTAVSAKGGMTFLTLHVTSVSYANTFLPILLAAFFASKLEKLAKKIIPSVLQLIFVPTFVVIITVPVAWLVLGPVMNILSSLLSKAVMGIFGVSPLIGGIVIGACWQLVVLLGLHTAFIPILMNNLFSLGYDPVNAIMGLSVWAFAGVALGYALKNKDQEKKSMGLGNMVSALCGVTEPTIYSIALTNIRLFAAGMIGGGVAGGILGALGGKMYVYAGDGIFRIPAMINPKGIDISFYGFIICAVVAFAIAAVVSFIFTTNSKDEAEEIETTEKTNDKKETRQKIYAPVKGTAIPQDQIKDETFASGMLGKGVGIRPSESVVYAPFDGVISSVTETKHAVGMVSDQDVQLLIHIGIDTVKMNGEGFKVFVKDGQAVQKGDKLIEFDREKIKAANFDDIVVTLVINSDEYQKVECHNGACEENDVIMNVE</sequence>
<dbReference type="PANTHER" id="PTHR30175:SF1">
    <property type="entry name" value="PTS SYSTEM ARBUTIN-, CELLOBIOSE-, AND SALICIN-SPECIFIC EIIBC COMPONENT-RELATED"/>
    <property type="match status" value="1"/>
</dbReference>
<accession>A0AAQ3JGR8</accession>
<dbReference type="PROSITE" id="PS51093">
    <property type="entry name" value="PTS_EIIA_TYPE_1"/>
    <property type="match status" value="1"/>
</dbReference>
<reference evidence="16" key="1">
    <citation type="submission" date="2023-08" db="EMBL/GenBank/DDBJ databases">
        <title>Complete Genome Sequences of butyrate producing Anaerostipes hadrus strains BA1 and GIF7 isolated from the terminal ileum of a healthy lean male.</title>
        <authorList>
            <person name="Low A."/>
            <person name="Sheludchenko M."/>
            <person name="Cheng H.E."/>
            <person name="Koh X.Q."/>
            <person name="Lee J."/>
        </authorList>
    </citation>
    <scope>NUCLEOTIDE SEQUENCE</scope>
    <source>
        <strain evidence="16">BA1</strain>
    </source>
</reference>
<dbReference type="Pfam" id="PF00367">
    <property type="entry name" value="PTS_EIIB"/>
    <property type="match status" value="1"/>
</dbReference>
<dbReference type="Pfam" id="PF02378">
    <property type="entry name" value="PTS_EIIC"/>
    <property type="match status" value="1"/>
</dbReference>
<dbReference type="InterPro" id="IPR003352">
    <property type="entry name" value="PTS_EIIC"/>
</dbReference>
<dbReference type="InterPro" id="IPR050558">
    <property type="entry name" value="PTS_Sugar-Specific_Components"/>
</dbReference>
<keyword evidence="7 12" id="KW-0812">Transmembrane</keyword>
<dbReference type="FunFam" id="3.30.1360.60:FF:000001">
    <property type="entry name" value="PTS system glucose-specific IIBC component PtsG"/>
    <property type="match status" value="1"/>
</dbReference>
<dbReference type="InterPro" id="IPR036878">
    <property type="entry name" value="Glu_permease_IIB"/>
</dbReference>
<evidence type="ECO:0000256" key="10">
    <source>
        <dbReference type="ARBA" id="ARBA00023136"/>
    </source>
</evidence>
<dbReference type="InterPro" id="IPR018113">
    <property type="entry name" value="PTrfase_EIIB_Cys"/>
</dbReference>
<dbReference type="GeneID" id="92741478"/>
<keyword evidence="9 12" id="KW-1133">Transmembrane helix</keyword>
<dbReference type="AlphaFoldDB" id="A0AAQ3JGR8"/>
<keyword evidence="8" id="KW-0418">Kinase</keyword>